<reference evidence="3" key="1">
    <citation type="submission" date="2016-10" db="EMBL/GenBank/DDBJ databases">
        <authorList>
            <person name="Varghese N."/>
            <person name="Submissions S."/>
        </authorList>
    </citation>
    <scope>NUCLEOTIDE SEQUENCE [LARGE SCALE GENOMIC DNA]</scope>
    <source>
        <strain evidence="3">Nm69</strain>
    </source>
</reference>
<feature type="compositionally biased region" description="Polar residues" evidence="1">
    <location>
        <begin position="93"/>
        <end position="113"/>
    </location>
</feature>
<dbReference type="InterPro" id="IPR035225">
    <property type="entry name" value="DUF5338"/>
</dbReference>
<evidence type="ECO:0000313" key="2">
    <source>
        <dbReference type="EMBL" id="SFL25840.1"/>
    </source>
</evidence>
<accession>A0A1I4G8J6</accession>
<name>A0A1I4G8J6_9PROT</name>
<feature type="region of interest" description="Disordered" evidence="1">
    <location>
        <begin position="78"/>
        <end position="119"/>
    </location>
</feature>
<evidence type="ECO:0000313" key="3">
    <source>
        <dbReference type="Proteomes" id="UP000199533"/>
    </source>
</evidence>
<evidence type="ECO:0000256" key="1">
    <source>
        <dbReference type="SAM" id="MobiDB-lite"/>
    </source>
</evidence>
<dbReference type="AlphaFoldDB" id="A0A1I4G8J6"/>
<organism evidence="2 3">
    <name type="scientific">Nitrosomonas aestuarii</name>
    <dbReference type="NCBI Taxonomy" id="52441"/>
    <lineage>
        <taxon>Bacteria</taxon>
        <taxon>Pseudomonadati</taxon>
        <taxon>Pseudomonadota</taxon>
        <taxon>Betaproteobacteria</taxon>
        <taxon>Nitrosomonadales</taxon>
        <taxon>Nitrosomonadaceae</taxon>
        <taxon>Nitrosomonas</taxon>
    </lineage>
</organism>
<proteinExistence type="predicted"/>
<dbReference type="STRING" id="52441.SAMN05216302_10495"/>
<protein>
    <submittedName>
        <fullName evidence="2">Uncharacterized protein</fullName>
    </submittedName>
</protein>
<dbReference type="OrthoDB" id="8686887at2"/>
<keyword evidence="3" id="KW-1185">Reference proteome</keyword>
<gene>
    <name evidence="2" type="ORF">SAMN05216302_10495</name>
</gene>
<dbReference type="Proteomes" id="UP000199533">
    <property type="component" value="Unassembled WGS sequence"/>
</dbReference>
<dbReference type="Pfam" id="PF17273">
    <property type="entry name" value="DUF5338"/>
    <property type="match status" value="1"/>
</dbReference>
<sequence>MAMNKSLSERLALSVRHDEKARQSFPDVIALRPEIEQALNDGWTRRQIWELLHTEGKIKCTYQWFVTLVNRHTNNKQCNTSFQRKKNLRSGDNAGSSPSIQSENPGFSFQSTFNKEELI</sequence>
<dbReference type="EMBL" id="FOSP01000049">
    <property type="protein sequence ID" value="SFL25840.1"/>
    <property type="molecule type" value="Genomic_DNA"/>
</dbReference>